<evidence type="ECO:0000313" key="3">
    <source>
        <dbReference type="Proteomes" id="UP000217790"/>
    </source>
</evidence>
<accession>A0A2H3CLC2</accession>
<protein>
    <submittedName>
        <fullName evidence="2">Uncharacterized protein</fullName>
    </submittedName>
</protein>
<dbReference type="Proteomes" id="UP000217790">
    <property type="component" value="Unassembled WGS sequence"/>
</dbReference>
<feature type="region of interest" description="Disordered" evidence="1">
    <location>
        <begin position="1"/>
        <end position="30"/>
    </location>
</feature>
<gene>
    <name evidence="2" type="ORF">ARMGADRAFT_1037646</name>
</gene>
<evidence type="ECO:0000313" key="2">
    <source>
        <dbReference type="EMBL" id="PBK83835.1"/>
    </source>
</evidence>
<reference evidence="3" key="1">
    <citation type="journal article" date="2017" name="Nat. Ecol. Evol.">
        <title>Genome expansion and lineage-specific genetic innovations in the forest pathogenic fungi Armillaria.</title>
        <authorList>
            <person name="Sipos G."/>
            <person name="Prasanna A.N."/>
            <person name="Walter M.C."/>
            <person name="O'Connor E."/>
            <person name="Balint B."/>
            <person name="Krizsan K."/>
            <person name="Kiss B."/>
            <person name="Hess J."/>
            <person name="Varga T."/>
            <person name="Slot J."/>
            <person name="Riley R."/>
            <person name="Boka B."/>
            <person name="Rigling D."/>
            <person name="Barry K."/>
            <person name="Lee J."/>
            <person name="Mihaltcheva S."/>
            <person name="LaButti K."/>
            <person name="Lipzen A."/>
            <person name="Waldron R."/>
            <person name="Moloney N.M."/>
            <person name="Sperisen C."/>
            <person name="Kredics L."/>
            <person name="Vagvoelgyi C."/>
            <person name="Patrignani A."/>
            <person name="Fitzpatrick D."/>
            <person name="Nagy I."/>
            <person name="Doyle S."/>
            <person name="Anderson J.B."/>
            <person name="Grigoriev I.V."/>
            <person name="Gueldener U."/>
            <person name="Muensterkoetter M."/>
            <person name="Nagy L.G."/>
        </authorList>
    </citation>
    <scope>NUCLEOTIDE SEQUENCE [LARGE SCALE GENOMIC DNA]</scope>
    <source>
        <strain evidence="3">Ar21-2</strain>
    </source>
</reference>
<proteinExistence type="predicted"/>
<dbReference type="OrthoDB" id="10483148at2759"/>
<feature type="compositionally biased region" description="Basic and acidic residues" evidence="1">
    <location>
        <begin position="18"/>
        <end position="30"/>
    </location>
</feature>
<dbReference type="InParanoid" id="A0A2H3CLC2"/>
<evidence type="ECO:0000256" key="1">
    <source>
        <dbReference type="SAM" id="MobiDB-lite"/>
    </source>
</evidence>
<sequence length="187" mass="20749">MRCQHPGEGLGVDSTTVGDKRPGYRQQHGDKLPVYCRDNMRRCIACMTVECGTVVTGLLANRPTLRLKAAVPGNTRSKQPRSSLLNIAQVRAVYKPTAIDISQLESRMSQTHLDGSSSRELIDTKKNDTFARSSLHLGYLKYVLGVFNNGQYRVYVFGVCSKRTLMYGGQAQTISCTNIGYAYTFNV</sequence>
<dbReference type="AlphaFoldDB" id="A0A2H3CLC2"/>
<organism evidence="2 3">
    <name type="scientific">Armillaria gallica</name>
    <name type="common">Bulbous honey fungus</name>
    <name type="synonym">Armillaria bulbosa</name>
    <dbReference type="NCBI Taxonomy" id="47427"/>
    <lineage>
        <taxon>Eukaryota</taxon>
        <taxon>Fungi</taxon>
        <taxon>Dikarya</taxon>
        <taxon>Basidiomycota</taxon>
        <taxon>Agaricomycotina</taxon>
        <taxon>Agaricomycetes</taxon>
        <taxon>Agaricomycetidae</taxon>
        <taxon>Agaricales</taxon>
        <taxon>Marasmiineae</taxon>
        <taxon>Physalacriaceae</taxon>
        <taxon>Armillaria</taxon>
    </lineage>
</organism>
<dbReference type="EMBL" id="KZ293703">
    <property type="protein sequence ID" value="PBK83835.1"/>
    <property type="molecule type" value="Genomic_DNA"/>
</dbReference>
<keyword evidence="3" id="KW-1185">Reference proteome</keyword>
<name>A0A2H3CLC2_ARMGA</name>